<evidence type="ECO:0000256" key="1">
    <source>
        <dbReference type="ARBA" id="ARBA00004429"/>
    </source>
</evidence>
<evidence type="ECO:0000256" key="5">
    <source>
        <dbReference type="ARBA" id="ARBA00022692"/>
    </source>
</evidence>
<dbReference type="PATRIC" id="fig|1204738.3.peg.723"/>
<evidence type="ECO:0000256" key="3">
    <source>
        <dbReference type="ARBA" id="ARBA00022475"/>
    </source>
</evidence>
<dbReference type="PANTHER" id="PTHR35011:SF2">
    <property type="entry name" value="2,3-DIKETO-L-GULONATE TRAP TRANSPORTER SMALL PERMEASE PROTEIN YIAM"/>
    <property type="match status" value="1"/>
</dbReference>
<keyword evidence="2 9" id="KW-0813">Transport</keyword>
<name>L9UDT8_9GAMM</name>
<keyword evidence="3" id="KW-1003">Cell membrane</keyword>
<dbReference type="InterPro" id="IPR055348">
    <property type="entry name" value="DctQ"/>
</dbReference>
<evidence type="ECO:0000256" key="7">
    <source>
        <dbReference type="ARBA" id="ARBA00023136"/>
    </source>
</evidence>
<feature type="transmembrane region" description="Helical" evidence="9">
    <location>
        <begin position="67"/>
        <end position="85"/>
    </location>
</feature>
<comment type="caution">
    <text evidence="11">The sequence shown here is derived from an EMBL/GenBank/DDBJ whole genome shotgun (WGS) entry which is preliminary data.</text>
</comment>
<feature type="transmembrane region" description="Helical" evidence="9">
    <location>
        <begin position="34"/>
        <end position="55"/>
    </location>
</feature>
<comment type="function">
    <text evidence="9">Part of the tripartite ATP-independent periplasmic (TRAP) transport system.</text>
</comment>
<evidence type="ECO:0000256" key="6">
    <source>
        <dbReference type="ARBA" id="ARBA00022989"/>
    </source>
</evidence>
<keyword evidence="5 9" id="KW-0812">Transmembrane</keyword>
<reference evidence="11 12" key="1">
    <citation type="journal article" date="2013" name="Genome Announc.">
        <title>Draft Genome of the Marine Gammaproteobacterium Halomonas titanicae.</title>
        <authorList>
            <person name="Sanchez-Porro C."/>
            <person name="de la Haba R.R."/>
            <person name="Cruz-Hernandez N."/>
            <person name="Gonzalez J.M."/>
            <person name="Reyes-Guirao C."/>
            <person name="Navarro-Sampedro L."/>
            <person name="Carballo M."/>
            <person name="Ventosa A."/>
        </authorList>
    </citation>
    <scope>NUCLEOTIDE SEQUENCE [LARGE SCALE GENOMIC DNA]</scope>
    <source>
        <strain evidence="11 12">BH1</strain>
    </source>
</reference>
<dbReference type="GO" id="GO:0005886">
    <property type="term" value="C:plasma membrane"/>
    <property type="evidence" value="ECO:0007669"/>
    <property type="project" value="UniProtKB-SubCell"/>
</dbReference>
<comment type="subunit">
    <text evidence="9">The complex comprises the extracytoplasmic solute receptor protein and the two transmembrane proteins.</text>
</comment>
<protein>
    <recommendedName>
        <fullName evidence="9">TRAP transporter small permease protein</fullName>
    </recommendedName>
</protein>
<keyword evidence="6 9" id="KW-1133">Transmembrane helix</keyword>
<evidence type="ECO:0000256" key="9">
    <source>
        <dbReference type="RuleBase" id="RU369079"/>
    </source>
</evidence>
<dbReference type="GO" id="GO:0015740">
    <property type="term" value="P:C4-dicarboxylate transport"/>
    <property type="evidence" value="ECO:0007669"/>
    <property type="project" value="TreeGrafter"/>
</dbReference>
<dbReference type="Pfam" id="PF04290">
    <property type="entry name" value="DctQ"/>
    <property type="match status" value="1"/>
</dbReference>
<gene>
    <name evidence="11" type="ORF">HALTITAN_0480</name>
</gene>
<dbReference type="AlphaFoldDB" id="L9UDT8"/>
<feature type="domain" description="Tripartite ATP-independent periplasmic transporters DctQ component" evidence="10">
    <location>
        <begin position="44"/>
        <end position="174"/>
    </location>
</feature>
<evidence type="ECO:0000259" key="10">
    <source>
        <dbReference type="Pfam" id="PF04290"/>
    </source>
</evidence>
<organism evidence="11 12">
    <name type="scientific">Vreelandella titanicae BH1</name>
    <dbReference type="NCBI Taxonomy" id="1204738"/>
    <lineage>
        <taxon>Bacteria</taxon>
        <taxon>Pseudomonadati</taxon>
        <taxon>Pseudomonadota</taxon>
        <taxon>Gammaproteobacteria</taxon>
        <taxon>Oceanospirillales</taxon>
        <taxon>Halomonadaceae</taxon>
        <taxon>Vreelandella</taxon>
    </lineage>
</organism>
<evidence type="ECO:0000256" key="2">
    <source>
        <dbReference type="ARBA" id="ARBA00022448"/>
    </source>
</evidence>
<comment type="similarity">
    <text evidence="8 9">Belongs to the TRAP transporter small permease family.</text>
</comment>
<accession>L9UDT8</accession>
<dbReference type="GO" id="GO:0022857">
    <property type="term" value="F:transmembrane transporter activity"/>
    <property type="evidence" value="ECO:0007669"/>
    <property type="project" value="UniProtKB-UniRule"/>
</dbReference>
<comment type="subcellular location">
    <subcellularLocation>
        <location evidence="1 9">Cell inner membrane</location>
        <topology evidence="1 9">Multi-pass membrane protein</topology>
    </subcellularLocation>
</comment>
<keyword evidence="4 9" id="KW-0997">Cell inner membrane</keyword>
<dbReference type="EMBL" id="AOPO01000001">
    <property type="protein sequence ID" value="ELY22811.1"/>
    <property type="molecule type" value="Genomic_DNA"/>
</dbReference>
<proteinExistence type="inferred from homology"/>
<keyword evidence="7 9" id="KW-0472">Membrane</keyword>
<feature type="transmembrane region" description="Helical" evidence="9">
    <location>
        <begin position="150"/>
        <end position="171"/>
    </location>
</feature>
<feature type="transmembrane region" description="Helical" evidence="9">
    <location>
        <begin position="106"/>
        <end position="130"/>
    </location>
</feature>
<evidence type="ECO:0000256" key="4">
    <source>
        <dbReference type="ARBA" id="ARBA00022519"/>
    </source>
</evidence>
<dbReference type="InterPro" id="IPR007387">
    <property type="entry name" value="TRAP_DctQ"/>
</dbReference>
<dbReference type="Proteomes" id="UP000011651">
    <property type="component" value="Unassembled WGS sequence"/>
</dbReference>
<evidence type="ECO:0000256" key="8">
    <source>
        <dbReference type="ARBA" id="ARBA00038436"/>
    </source>
</evidence>
<sequence>MAMAWLRSRPCRIGGIMLNILKWCDSALARLETWVLIILTGLLAGLLITQVVLRYIFGTPLFWAEEVALQILVAISFIGVSHLLYTRSLVRIDILPSLLPQRAAQCLEAFFCLLGLCVLAIFTALTWQWIASPHTQIELSPTTQLPRWYYFSVMLVALMVMSYHQFVSLLLSIQRLVSHQASERVCT</sequence>
<evidence type="ECO:0000313" key="11">
    <source>
        <dbReference type="EMBL" id="ELY22811.1"/>
    </source>
</evidence>
<dbReference type="PANTHER" id="PTHR35011">
    <property type="entry name" value="2,3-DIKETO-L-GULONATE TRAP TRANSPORTER SMALL PERMEASE PROTEIN YIAM"/>
    <property type="match status" value="1"/>
</dbReference>
<evidence type="ECO:0000313" key="12">
    <source>
        <dbReference type="Proteomes" id="UP000011651"/>
    </source>
</evidence>